<organism evidence="1 2">
    <name type="scientific">Paracoccus cavernae</name>
    <dbReference type="NCBI Taxonomy" id="1571207"/>
    <lineage>
        <taxon>Bacteria</taxon>
        <taxon>Pseudomonadati</taxon>
        <taxon>Pseudomonadota</taxon>
        <taxon>Alphaproteobacteria</taxon>
        <taxon>Rhodobacterales</taxon>
        <taxon>Paracoccaceae</taxon>
        <taxon>Paracoccus</taxon>
    </lineage>
</organism>
<accession>A0ABT8D9Z3</accession>
<dbReference type="EMBL" id="JAUFRC010000001">
    <property type="protein sequence ID" value="MDN3713294.1"/>
    <property type="molecule type" value="Genomic_DNA"/>
</dbReference>
<sequence length="128" mass="13608">MLDAGNGLRCPCCSGGTADLAALDTMIWDLIQWRGLSENAESVLRAAWAGAGRPVTAAAIFDEIYRFDIDGGPTLAAMYAALRAAIAELTEKLDGTGISVIRQGQRDGWRVVMSPGDGAFVEVRHLIV</sequence>
<comment type="caution">
    <text evidence="1">The sequence shown here is derived from an EMBL/GenBank/DDBJ whole genome shotgun (WGS) entry which is preliminary data.</text>
</comment>
<dbReference type="RefSeq" id="WP_377684852.1">
    <property type="nucleotide sequence ID" value="NZ_JBHMDZ010000006.1"/>
</dbReference>
<name>A0ABT8D9Z3_9RHOB</name>
<dbReference type="Proteomes" id="UP001243846">
    <property type="component" value="Unassembled WGS sequence"/>
</dbReference>
<reference evidence="2" key="1">
    <citation type="journal article" date="2019" name="Int. J. Syst. Evol. Microbiol.">
        <title>The Global Catalogue of Microorganisms (GCM) 10K type strain sequencing project: providing services to taxonomists for standard genome sequencing and annotation.</title>
        <authorList>
            <consortium name="The Broad Institute Genomics Platform"/>
            <consortium name="The Broad Institute Genome Sequencing Center for Infectious Disease"/>
            <person name="Wu L."/>
            <person name="Ma J."/>
        </authorList>
    </citation>
    <scope>NUCLEOTIDE SEQUENCE [LARGE SCALE GENOMIC DNA]</scope>
    <source>
        <strain evidence="2">CECT 8482</strain>
    </source>
</reference>
<protein>
    <submittedName>
        <fullName evidence="1">Uncharacterized protein</fullName>
    </submittedName>
</protein>
<evidence type="ECO:0000313" key="1">
    <source>
        <dbReference type="EMBL" id="MDN3713294.1"/>
    </source>
</evidence>
<evidence type="ECO:0000313" key="2">
    <source>
        <dbReference type="Proteomes" id="UP001243846"/>
    </source>
</evidence>
<gene>
    <name evidence="1" type="ORF">QWZ10_19055</name>
</gene>
<proteinExistence type="predicted"/>
<keyword evidence="2" id="KW-1185">Reference proteome</keyword>